<evidence type="ECO:0000313" key="2">
    <source>
        <dbReference type="EMBL" id="PVD35751.1"/>
    </source>
</evidence>
<comment type="caution">
    <text evidence="2">The sequence shown here is derived from an EMBL/GenBank/DDBJ whole genome shotgun (WGS) entry which is preliminary data.</text>
</comment>
<feature type="compositionally biased region" description="Pro residues" evidence="1">
    <location>
        <begin position="215"/>
        <end position="225"/>
    </location>
</feature>
<accession>A0A2T7PQP3</accession>
<feature type="compositionally biased region" description="Polar residues" evidence="1">
    <location>
        <begin position="260"/>
        <end position="272"/>
    </location>
</feature>
<reference evidence="2 3" key="1">
    <citation type="submission" date="2018-04" db="EMBL/GenBank/DDBJ databases">
        <title>The genome of golden apple snail Pomacea canaliculata provides insight into stress tolerance and invasive adaptation.</title>
        <authorList>
            <person name="Liu C."/>
            <person name="Liu B."/>
            <person name="Ren Y."/>
            <person name="Zhang Y."/>
            <person name="Wang H."/>
            <person name="Li S."/>
            <person name="Jiang F."/>
            <person name="Yin L."/>
            <person name="Zhang G."/>
            <person name="Qian W."/>
            <person name="Fan W."/>
        </authorList>
    </citation>
    <scope>NUCLEOTIDE SEQUENCE [LARGE SCALE GENOMIC DNA]</scope>
    <source>
        <strain evidence="2">SZHN2017</strain>
        <tissue evidence="2">Muscle</tissue>
    </source>
</reference>
<feature type="region of interest" description="Disordered" evidence="1">
    <location>
        <begin position="250"/>
        <end position="288"/>
    </location>
</feature>
<dbReference type="Proteomes" id="UP000245119">
    <property type="component" value="Linkage Group LG2"/>
</dbReference>
<feature type="region of interest" description="Disordered" evidence="1">
    <location>
        <begin position="300"/>
        <end position="389"/>
    </location>
</feature>
<evidence type="ECO:0000313" key="3">
    <source>
        <dbReference type="Proteomes" id="UP000245119"/>
    </source>
</evidence>
<dbReference type="AlphaFoldDB" id="A0A2T7PQP3"/>
<organism evidence="2 3">
    <name type="scientific">Pomacea canaliculata</name>
    <name type="common">Golden apple snail</name>
    <dbReference type="NCBI Taxonomy" id="400727"/>
    <lineage>
        <taxon>Eukaryota</taxon>
        <taxon>Metazoa</taxon>
        <taxon>Spiralia</taxon>
        <taxon>Lophotrochozoa</taxon>
        <taxon>Mollusca</taxon>
        <taxon>Gastropoda</taxon>
        <taxon>Caenogastropoda</taxon>
        <taxon>Architaenioglossa</taxon>
        <taxon>Ampullarioidea</taxon>
        <taxon>Ampullariidae</taxon>
        <taxon>Pomacea</taxon>
    </lineage>
</organism>
<gene>
    <name evidence="2" type="ORF">C0Q70_02714</name>
</gene>
<feature type="region of interest" description="Disordered" evidence="1">
    <location>
        <begin position="174"/>
        <end position="230"/>
    </location>
</feature>
<dbReference type="EMBL" id="PZQS01000002">
    <property type="protein sequence ID" value="PVD35751.1"/>
    <property type="molecule type" value="Genomic_DNA"/>
</dbReference>
<protein>
    <recommendedName>
        <fullName evidence="4">SAM domain-containing protein</fullName>
    </recommendedName>
</protein>
<name>A0A2T7PQP3_POMCA</name>
<sequence length="475" mass="53534">MSPPHFSSSLLELRNNIMAVERRWSGTLTLGKVVSSGCLPTLVRLEEGYRGPRESLSLSSGDIMALQSCVTASRKKVVLTYYMEDNDIDDWNPDNTSEDYRKLIVLPLHNKCISRLEVCQLYDPDRDLYRRYVNSRFREWSWIDREDDLKQALEKSNCCDDISVYTDVNEVLRRRSTQEEVIQSPAPHPDSPKERKKTPPPPPPRRPSCREPMQTLPPPVLPPRVLPRGGNSMHLTESIYEISDEDFANSQPILGRSPRTDVTSVVPLSTNAPPIKPRTRTTRSQKDYLVPCYLPHQRVASPARVTPSPEYTDVDVVEMDKDRRKQAKARSPTSPTPLQPPRSPAQSRAHPGSKPVGRVQPSVIPISHPDQNKQPIIPPHPDVSSKPEQGLPEIKRDMTEMTIRQLCSVLDKCGMTRLAEVCQDQRLDGNYLSSLSDSSLRCDVYNALLVGVGRKGHDDMSEVGQSEDKMSASFL</sequence>
<dbReference type="OrthoDB" id="6091297at2759"/>
<keyword evidence="3" id="KW-1185">Reference proteome</keyword>
<proteinExistence type="predicted"/>
<feature type="region of interest" description="Disordered" evidence="1">
    <location>
        <begin position="456"/>
        <end position="475"/>
    </location>
</feature>
<evidence type="ECO:0000256" key="1">
    <source>
        <dbReference type="SAM" id="MobiDB-lite"/>
    </source>
</evidence>
<evidence type="ECO:0008006" key="4">
    <source>
        <dbReference type="Google" id="ProtNLM"/>
    </source>
</evidence>
<feature type="compositionally biased region" description="Pro residues" evidence="1">
    <location>
        <begin position="334"/>
        <end position="343"/>
    </location>
</feature>